<dbReference type="EMBL" id="JACICD010000002">
    <property type="protein sequence ID" value="MBB3770979.1"/>
    <property type="molecule type" value="Genomic_DNA"/>
</dbReference>
<dbReference type="Proteomes" id="UP000533469">
    <property type="component" value="Unassembled WGS sequence"/>
</dbReference>
<evidence type="ECO:0000313" key="1">
    <source>
        <dbReference type="EMBL" id="MBB3770979.1"/>
    </source>
</evidence>
<gene>
    <name evidence="1" type="ORF">FHS55_001574</name>
</gene>
<keyword evidence="2" id="KW-1185">Reference proteome</keyword>
<accession>A0A839Z5N3</accession>
<comment type="caution">
    <text evidence="1">The sequence shown here is derived from an EMBL/GenBank/DDBJ whole genome shotgun (WGS) entry which is preliminary data.</text>
</comment>
<proteinExistence type="predicted"/>
<protein>
    <submittedName>
        <fullName evidence="1">Uncharacterized protein</fullName>
    </submittedName>
</protein>
<sequence length="170" mass="19079">MMDIERFPFIEFRQFDWLRRAGVDTTVITRRMPIRLAHGTVAGDGRFDVDPEGRGFLAFSEGDDAVFWCPATGQTATWSGIAFALGEAAILAPETFAFDGHLNVYATPLEWLLSGCDGCVVLDWPRAFDRLRDCPRIAISESLLFLYRRHMKPARLPELSVLVVRKAVSA</sequence>
<organism evidence="1 2">
    <name type="scientific">Ancylobacter tetraedralis</name>
    <dbReference type="NCBI Taxonomy" id="217068"/>
    <lineage>
        <taxon>Bacteria</taxon>
        <taxon>Pseudomonadati</taxon>
        <taxon>Pseudomonadota</taxon>
        <taxon>Alphaproteobacteria</taxon>
        <taxon>Hyphomicrobiales</taxon>
        <taxon>Xanthobacteraceae</taxon>
        <taxon>Ancylobacter</taxon>
    </lineage>
</organism>
<dbReference type="AlphaFoldDB" id="A0A839Z5N3"/>
<name>A0A839Z5N3_9HYPH</name>
<reference evidence="1 2" key="1">
    <citation type="submission" date="2020-08" db="EMBL/GenBank/DDBJ databases">
        <title>Genomic Encyclopedia of Type Strains, Phase IV (KMG-IV): sequencing the most valuable type-strain genomes for metagenomic binning, comparative biology and taxonomic classification.</title>
        <authorList>
            <person name="Goeker M."/>
        </authorList>
    </citation>
    <scope>NUCLEOTIDE SEQUENCE [LARGE SCALE GENOMIC DNA]</scope>
    <source>
        <strain evidence="1 2">DSM 5895</strain>
    </source>
</reference>
<evidence type="ECO:0000313" key="2">
    <source>
        <dbReference type="Proteomes" id="UP000533469"/>
    </source>
</evidence>